<organism evidence="1 2">
    <name type="scientific">Bartonella grahamii</name>
    <dbReference type="NCBI Taxonomy" id="33045"/>
    <lineage>
        <taxon>Bacteria</taxon>
        <taxon>Pseudomonadati</taxon>
        <taxon>Pseudomonadota</taxon>
        <taxon>Alphaproteobacteria</taxon>
        <taxon>Hyphomicrobiales</taxon>
        <taxon>Bartonellaceae</taxon>
        <taxon>Bartonella</taxon>
    </lineage>
</organism>
<dbReference type="NCBIfam" id="NF033894">
    <property type="entry name" value="Eex_IncN"/>
    <property type="match status" value="1"/>
</dbReference>
<dbReference type="PROSITE" id="PS51257">
    <property type="entry name" value="PROKAR_LIPOPROTEIN"/>
    <property type="match status" value="1"/>
</dbReference>
<evidence type="ECO:0008006" key="3">
    <source>
        <dbReference type="Google" id="ProtNLM"/>
    </source>
</evidence>
<evidence type="ECO:0000313" key="2">
    <source>
        <dbReference type="Proteomes" id="UP000253846"/>
    </source>
</evidence>
<dbReference type="InterPro" id="IPR047937">
    <property type="entry name" value="Eex_IncN-like"/>
</dbReference>
<dbReference type="RefSeq" id="WP_026500370.1">
    <property type="nucleotide sequence ID" value="NZ_CACVBG010000008.1"/>
</dbReference>
<accession>A0A336NAP5</accession>
<reference evidence="1 2" key="1">
    <citation type="submission" date="2018-06" db="EMBL/GenBank/DDBJ databases">
        <authorList>
            <consortium name="Pathogen Informatics"/>
            <person name="Doyle S."/>
        </authorList>
    </citation>
    <scope>NUCLEOTIDE SEQUENCE [LARGE SCALE GENOMIC DNA]</scope>
    <source>
        <strain evidence="1 2">NCTC12860</strain>
    </source>
</reference>
<dbReference type="AlphaFoldDB" id="A0A336NAP5"/>
<gene>
    <name evidence="1" type="ORF">NCTC12860_00356</name>
</gene>
<dbReference type="Proteomes" id="UP000253846">
    <property type="component" value="Unassembled WGS sequence"/>
</dbReference>
<name>A0A336NAP5_BARGR</name>
<protein>
    <recommendedName>
        <fullName evidence="3">EexN family lipoprotein</fullName>
    </recommendedName>
</protein>
<dbReference type="EMBL" id="UFTD01000001">
    <property type="protein sequence ID" value="SSZ39160.1"/>
    <property type="molecule type" value="Genomic_DNA"/>
</dbReference>
<evidence type="ECO:0000313" key="1">
    <source>
        <dbReference type="EMBL" id="SSZ39160.1"/>
    </source>
</evidence>
<sequence length="70" mass="8076">MNKAIITTVLLCTGLAVTGCEKTYSVKEFKTNEKLYEEWAKKCEKDDSPLKTSQNCKNLRQAYIELFLRP</sequence>
<proteinExistence type="predicted"/>